<keyword evidence="1 2" id="KW-0812">Transmembrane</keyword>
<comment type="caution">
    <text evidence="2">The sequence shown here is derived from an EMBL/GenBank/DDBJ whole genome shotgun (WGS) entry which is preliminary data.</text>
</comment>
<dbReference type="InterPro" id="IPR029377">
    <property type="entry name" value="TMEM220"/>
</dbReference>
<gene>
    <name evidence="2" type="ORF">K0O23_06675</name>
</gene>
<keyword evidence="1" id="KW-0472">Membrane</keyword>
<dbReference type="Pfam" id="PF15071">
    <property type="entry name" value="TMEM220"/>
    <property type="match status" value="1"/>
</dbReference>
<accession>A0ABS7CSE3</accession>
<dbReference type="Proteomes" id="UP000813018">
    <property type="component" value="Unassembled WGS sequence"/>
</dbReference>
<organism evidence="2 3">
    <name type="scientific">Pontibacter aydingkolensis</name>
    <dbReference type="NCBI Taxonomy" id="1911536"/>
    <lineage>
        <taxon>Bacteria</taxon>
        <taxon>Pseudomonadati</taxon>
        <taxon>Bacteroidota</taxon>
        <taxon>Cytophagia</taxon>
        <taxon>Cytophagales</taxon>
        <taxon>Hymenobacteraceae</taxon>
        <taxon>Pontibacter</taxon>
    </lineage>
</organism>
<sequence length="129" mass="14620">MMLKKILAILLGLAFLSFVAVQYNDPDPLVWMLIYGFAAIICFLAAFNRAPHTLLWITAILFITGGIYMWPEKYEGLSVGGGDIRNIEEARESLGLFLIALVYMSFILLDKYTARNRNAAEQAQKRKWA</sequence>
<protein>
    <submittedName>
        <fullName evidence="2">Transmembrane 220 family protein</fullName>
    </submittedName>
</protein>
<feature type="transmembrane region" description="Helical" evidence="1">
    <location>
        <begin position="54"/>
        <end position="70"/>
    </location>
</feature>
<evidence type="ECO:0000313" key="2">
    <source>
        <dbReference type="EMBL" id="MBW7466745.1"/>
    </source>
</evidence>
<evidence type="ECO:0000256" key="1">
    <source>
        <dbReference type="SAM" id="Phobius"/>
    </source>
</evidence>
<reference evidence="2 3" key="1">
    <citation type="journal article" date="2016" name="Int. J. Syst. Evol. Microbiol.">
        <title>Pontibacter aydingkolensis sp. nov., isolated from soil of a salt lake.</title>
        <authorList>
            <person name="Osman G."/>
            <person name="Zhang T."/>
            <person name="Lou K."/>
            <person name="Gao Y."/>
            <person name="Chang W."/>
            <person name="Lin Q."/>
            <person name="Yang H.M."/>
            <person name="Huo X.D."/>
            <person name="Wang N."/>
        </authorList>
    </citation>
    <scope>NUCLEOTIDE SEQUENCE [LARGE SCALE GENOMIC DNA]</scope>
    <source>
        <strain evidence="2 3">KACC 19255</strain>
    </source>
</reference>
<dbReference type="EMBL" id="JAHYXK010000004">
    <property type="protein sequence ID" value="MBW7466745.1"/>
    <property type="molecule type" value="Genomic_DNA"/>
</dbReference>
<feature type="transmembrane region" description="Helical" evidence="1">
    <location>
        <begin position="90"/>
        <end position="109"/>
    </location>
</feature>
<keyword evidence="3" id="KW-1185">Reference proteome</keyword>
<name>A0ABS7CSE3_9BACT</name>
<evidence type="ECO:0000313" key="3">
    <source>
        <dbReference type="Proteomes" id="UP000813018"/>
    </source>
</evidence>
<feature type="transmembrane region" description="Helical" evidence="1">
    <location>
        <begin position="30"/>
        <end position="47"/>
    </location>
</feature>
<proteinExistence type="predicted"/>
<keyword evidence="1" id="KW-1133">Transmembrane helix</keyword>